<evidence type="ECO:0000313" key="6">
    <source>
        <dbReference type="Proteomes" id="UP000217881"/>
    </source>
</evidence>
<gene>
    <name evidence="2" type="ORF">BLSMQ_1734</name>
    <name evidence="4" type="ORF">CIK59_09990</name>
    <name evidence="3" type="ORF">CXR27_09120</name>
</gene>
<protein>
    <submittedName>
        <fullName evidence="2">Uncharacterized protein</fullName>
    </submittedName>
</protein>
<feature type="region of interest" description="Disordered" evidence="1">
    <location>
        <begin position="407"/>
        <end position="427"/>
    </location>
</feature>
<feature type="compositionally biased region" description="Polar residues" evidence="1">
    <location>
        <begin position="499"/>
        <end position="512"/>
    </location>
</feature>
<proteinExistence type="predicted"/>
<feature type="compositionally biased region" description="Basic and acidic residues" evidence="1">
    <location>
        <begin position="446"/>
        <end position="457"/>
    </location>
</feature>
<evidence type="ECO:0000256" key="1">
    <source>
        <dbReference type="SAM" id="MobiDB-lite"/>
    </source>
</evidence>
<feature type="compositionally biased region" description="Basic and acidic residues" evidence="1">
    <location>
        <begin position="415"/>
        <end position="427"/>
    </location>
</feature>
<accession>A0A2A3ZPY8</accession>
<reference evidence="5" key="2">
    <citation type="submission" date="2016-09" db="EMBL/GenBank/DDBJ databases">
        <title>Complete Genome Sequence of Brevibacterium linens SMQ-1335.</title>
        <authorList>
            <person name="de Melo A.G."/>
            <person name="Labrie S.J."/>
            <person name="Dumaresq J."/>
            <person name="Roberts R.J."/>
            <person name="Tremblay D.M."/>
            <person name="Moineau S."/>
        </authorList>
    </citation>
    <scope>NUCLEOTIDE SEQUENCE [LARGE SCALE GENOMIC DNA]</scope>
    <source>
        <strain evidence="5">SMQ-1335</strain>
    </source>
</reference>
<feature type="compositionally biased region" description="Basic and acidic residues" evidence="1">
    <location>
        <begin position="487"/>
        <end position="497"/>
    </location>
</feature>
<dbReference type="Proteomes" id="UP000282731">
    <property type="component" value="Chromosome"/>
</dbReference>
<dbReference type="RefSeq" id="WP_069600034.1">
    <property type="nucleotide sequence ID" value="NZ_CP017150.1"/>
</dbReference>
<dbReference type="Proteomes" id="UP000094793">
    <property type="component" value="Chromosome"/>
</dbReference>
<organism evidence="2 5">
    <name type="scientific">Brevibacterium aurantiacum</name>
    <dbReference type="NCBI Taxonomy" id="273384"/>
    <lineage>
        <taxon>Bacteria</taxon>
        <taxon>Bacillati</taxon>
        <taxon>Actinomycetota</taxon>
        <taxon>Actinomycetes</taxon>
        <taxon>Micrococcales</taxon>
        <taxon>Brevibacteriaceae</taxon>
        <taxon>Brevibacterium</taxon>
    </lineage>
</organism>
<feature type="region of interest" description="Disordered" evidence="1">
    <location>
        <begin position="682"/>
        <end position="722"/>
    </location>
</feature>
<evidence type="ECO:0000313" key="3">
    <source>
        <dbReference type="EMBL" id="AZT97142.1"/>
    </source>
</evidence>
<feature type="compositionally biased region" description="Basic and acidic residues" evidence="1">
    <location>
        <begin position="523"/>
        <end position="558"/>
    </location>
</feature>
<dbReference type="OrthoDB" id="4900148at2"/>
<accession>A0A1D7W392</accession>
<evidence type="ECO:0000313" key="2">
    <source>
        <dbReference type="EMBL" id="AOP53444.1"/>
    </source>
</evidence>
<dbReference type="KEGG" id="blin:BLSMQ_1734"/>
<feature type="compositionally biased region" description="Basic and acidic residues" evidence="1">
    <location>
        <begin position="697"/>
        <end position="722"/>
    </location>
</feature>
<feature type="compositionally biased region" description="Low complexity" evidence="1">
    <location>
        <begin position="513"/>
        <end position="522"/>
    </location>
</feature>
<feature type="region of interest" description="Disordered" evidence="1">
    <location>
        <begin position="440"/>
        <end position="558"/>
    </location>
</feature>
<dbReference type="GeneID" id="60906099"/>
<evidence type="ECO:0000313" key="7">
    <source>
        <dbReference type="Proteomes" id="UP000282731"/>
    </source>
</evidence>
<reference evidence="3 7" key="4">
    <citation type="submission" date="2017-12" db="EMBL/GenBank/DDBJ databases">
        <authorList>
            <person name="Levesque S."/>
        </authorList>
    </citation>
    <scope>NUCLEOTIDE SEQUENCE [LARGE SCALE GENOMIC DNA]</scope>
    <source>
        <strain evidence="3 7">SMQ-1420</strain>
    </source>
</reference>
<sequence>MQSKIIPTDSTTATIRYVMSPKVGKAQRVEERVAQVYAQHSGISTAAADFLDLRQEHGQQGRMRKSKGRYYEPDDAAEATHLKVGKNWRPARPGETATHVRVAPENKYELCHQGYHMEYSFAPHEVNPDDPQQTAEAFRFVQESLTEMYPGEQMLMVGQTDAEGSEAARERGEGGKYHVHVVINSVIAKDMVVEGERYRAGQRLRGTLTDIDELRRRMDERLNERHAEYGLPAQTLAPVGSEQYERGKSDPATYWARLKGKLTDKEKVREGADLAIEHMSVTYAGSLAGLDRNDRMRTFSDTLEAVTDGDVTTSLRETKAGDVKLRSFKVVGRSNPFAKRSLGPRFGDDGVQDQLEQVAQGTWERVAAHQDLTHLPPREVGQLPGVERKQLLKDLEALAVNHGRTPVAKAPAVKPLEREAPAVSARDRASAALDDLWAEQQALDTPESRAALDRDIRGGGPDPLATQGAENKDDDLEVAPRRRRRSRTDEDRDRDETAPTVTEPVQSPQTDQEPLAAPPATHEAAEPSEARQDPRAYTRPREPEQPKKPEPFEHKKIDGLYGIDKKGLELIARQSAKQPSMVDFQLRAGTDAAYGQHGLSLHQATSPSGKKHGFIQISRQKVAELEQAAGDNYVDVKGDRVSGVVADVTYNEKRGLWLPSRFGKSELEPVTQDTMRQQVEAQREAREQGLVSLSRRAKLDEQARRSTIEIPRDHDRGYGLGG</sequence>
<evidence type="ECO:0000313" key="4">
    <source>
        <dbReference type="EMBL" id="PCC53608.1"/>
    </source>
</evidence>
<dbReference type="EMBL" id="CP017150">
    <property type="protein sequence ID" value="AOP53444.1"/>
    <property type="molecule type" value="Genomic_DNA"/>
</dbReference>
<dbReference type="Proteomes" id="UP000217881">
    <property type="component" value="Unassembled WGS sequence"/>
</dbReference>
<reference evidence="3 7" key="5">
    <citation type="submission" date="2019-01" db="EMBL/GenBank/DDBJ databases">
        <title>Comparative genomic analysis of Brevibacterium aurantiacum sheds light on its evolution and its adaptation to smear-ripened cheeses.</title>
        <authorList>
            <person name="Moineau S."/>
        </authorList>
    </citation>
    <scope>NUCLEOTIDE SEQUENCE [LARGE SCALE GENOMIC DNA]</scope>
    <source>
        <strain evidence="3 7">SMQ-1420</strain>
    </source>
</reference>
<dbReference type="EMBL" id="CP025334">
    <property type="protein sequence ID" value="AZT97142.1"/>
    <property type="molecule type" value="Genomic_DNA"/>
</dbReference>
<dbReference type="AlphaFoldDB" id="A0A1D7W392"/>
<reference evidence="4 6" key="3">
    <citation type="journal article" date="2017" name="Elife">
        <title>Extensive horizontal gene transfer in cheese-associated bacteria.</title>
        <authorList>
            <person name="Bonham K.S."/>
            <person name="Wolfe B.E."/>
            <person name="Dutton R.J."/>
        </authorList>
    </citation>
    <scope>NUCLEOTIDE SEQUENCE [LARGE SCALE GENOMIC DNA]</scope>
    <source>
        <strain evidence="4 6">738_8</strain>
    </source>
</reference>
<dbReference type="EMBL" id="NRHA01000012">
    <property type="protein sequence ID" value="PCC53608.1"/>
    <property type="molecule type" value="Genomic_DNA"/>
</dbReference>
<reference evidence="2" key="1">
    <citation type="submission" date="2016-09" db="EMBL/GenBank/DDBJ databases">
        <title>Complete Genome Sequence of Brevibacterium aurantiacum SMQ-1335.</title>
        <authorList>
            <person name="de Melo A.G."/>
            <person name="Labrie S.J."/>
            <person name="Dumaresq J."/>
            <person name="Roberts R.J."/>
            <person name="Tremblay D.M."/>
            <person name="Moineau S."/>
        </authorList>
    </citation>
    <scope>NUCLEOTIDE SEQUENCE</scope>
    <source>
        <strain evidence="2">SMQ-1335</strain>
    </source>
</reference>
<name>A0A1D7W392_BREAU</name>
<evidence type="ECO:0000313" key="5">
    <source>
        <dbReference type="Proteomes" id="UP000094793"/>
    </source>
</evidence>